<reference evidence="3" key="1">
    <citation type="journal article" date="2019" name="Int. J. Syst. Evol. Microbiol.">
        <title>The Global Catalogue of Microorganisms (GCM) 10K type strain sequencing project: providing services to taxonomists for standard genome sequencing and annotation.</title>
        <authorList>
            <consortium name="The Broad Institute Genomics Platform"/>
            <consortium name="The Broad Institute Genome Sequencing Center for Infectious Disease"/>
            <person name="Wu L."/>
            <person name="Ma J."/>
        </authorList>
    </citation>
    <scope>NUCLEOTIDE SEQUENCE [LARGE SCALE GENOMIC DNA]</scope>
    <source>
        <strain evidence="3">JCM 4087</strain>
    </source>
</reference>
<protein>
    <submittedName>
        <fullName evidence="2">Uncharacterized protein</fullName>
    </submittedName>
</protein>
<name>A0ABP6JG13_STRTU</name>
<feature type="region of interest" description="Disordered" evidence="1">
    <location>
        <begin position="52"/>
        <end position="108"/>
    </location>
</feature>
<dbReference type="EMBL" id="BAAAXZ010000103">
    <property type="protein sequence ID" value="GAA2929769.1"/>
    <property type="molecule type" value="Genomic_DNA"/>
</dbReference>
<accession>A0ABP6JG13</accession>
<comment type="caution">
    <text evidence="2">The sequence shown here is derived from an EMBL/GenBank/DDBJ whole genome shotgun (WGS) entry which is preliminary data.</text>
</comment>
<evidence type="ECO:0000313" key="2">
    <source>
        <dbReference type="EMBL" id="GAA2929769.1"/>
    </source>
</evidence>
<sequence length="108" mass="11491">MTRWASAARVISQRYTAVRRLSRARGSCCGTRKTVTAGTDIRPRLTGALRAKARAGGVKAPALWRRRDDAPSGAPNGPAAAPDGNGGRTRHKEPAGAQQAKSTRENDR</sequence>
<evidence type="ECO:0000256" key="1">
    <source>
        <dbReference type="SAM" id="MobiDB-lite"/>
    </source>
</evidence>
<proteinExistence type="predicted"/>
<organism evidence="2 3">
    <name type="scientific">Streptomyces thioluteus</name>
    <dbReference type="NCBI Taxonomy" id="66431"/>
    <lineage>
        <taxon>Bacteria</taxon>
        <taxon>Bacillati</taxon>
        <taxon>Actinomycetota</taxon>
        <taxon>Actinomycetes</taxon>
        <taxon>Kitasatosporales</taxon>
        <taxon>Streptomycetaceae</taxon>
        <taxon>Streptomyces</taxon>
    </lineage>
</organism>
<evidence type="ECO:0000313" key="3">
    <source>
        <dbReference type="Proteomes" id="UP001501102"/>
    </source>
</evidence>
<dbReference type="Proteomes" id="UP001501102">
    <property type="component" value="Unassembled WGS sequence"/>
</dbReference>
<keyword evidence="3" id="KW-1185">Reference proteome</keyword>
<gene>
    <name evidence="2" type="ORF">GCM10020221_26990</name>
</gene>
<feature type="compositionally biased region" description="Low complexity" evidence="1">
    <location>
        <begin position="71"/>
        <end position="83"/>
    </location>
</feature>